<protein>
    <submittedName>
        <fullName evidence="1">Uncharacterized protein</fullName>
    </submittedName>
</protein>
<comment type="caution">
    <text evidence="1">The sequence shown here is derived from an EMBL/GenBank/DDBJ whole genome shotgun (WGS) entry which is preliminary data.</text>
</comment>
<evidence type="ECO:0000313" key="1">
    <source>
        <dbReference type="EMBL" id="PON73755.1"/>
    </source>
</evidence>
<feature type="non-terminal residue" evidence="1">
    <location>
        <position position="1"/>
    </location>
</feature>
<reference evidence="2" key="1">
    <citation type="submission" date="2016-06" db="EMBL/GenBank/DDBJ databases">
        <title>Parallel loss of symbiosis genes in relatives of nitrogen-fixing non-legume Parasponia.</title>
        <authorList>
            <person name="Van Velzen R."/>
            <person name="Holmer R."/>
            <person name="Bu F."/>
            <person name="Rutten L."/>
            <person name="Van Zeijl A."/>
            <person name="Liu W."/>
            <person name="Santuari L."/>
            <person name="Cao Q."/>
            <person name="Sharma T."/>
            <person name="Shen D."/>
            <person name="Roswanjaya Y."/>
            <person name="Wardhani T."/>
            <person name="Kalhor M.S."/>
            <person name="Jansen J."/>
            <person name="Van den Hoogen J."/>
            <person name="Gungor B."/>
            <person name="Hartog M."/>
            <person name="Hontelez J."/>
            <person name="Verver J."/>
            <person name="Yang W.-C."/>
            <person name="Schijlen E."/>
            <person name="Repin R."/>
            <person name="Schilthuizen M."/>
            <person name="Schranz E."/>
            <person name="Heidstra R."/>
            <person name="Miyata K."/>
            <person name="Fedorova E."/>
            <person name="Kohlen W."/>
            <person name="Bisseling T."/>
            <person name="Smit S."/>
            <person name="Geurts R."/>
        </authorList>
    </citation>
    <scope>NUCLEOTIDE SEQUENCE [LARGE SCALE GENOMIC DNA]</scope>
    <source>
        <strain evidence="2">cv. WU1-14</strain>
    </source>
</reference>
<organism evidence="1 2">
    <name type="scientific">Parasponia andersonii</name>
    <name type="common">Sponia andersonii</name>
    <dbReference type="NCBI Taxonomy" id="3476"/>
    <lineage>
        <taxon>Eukaryota</taxon>
        <taxon>Viridiplantae</taxon>
        <taxon>Streptophyta</taxon>
        <taxon>Embryophyta</taxon>
        <taxon>Tracheophyta</taxon>
        <taxon>Spermatophyta</taxon>
        <taxon>Magnoliopsida</taxon>
        <taxon>eudicotyledons</taxon>
        <taxon>Gunneridae</taxon>
        <taxon>Pentapetalae</taxon>
        <taxon>rosids</taxon>
        <taxon>fabids</taxon>
        <taxon>Rosales</taxon>
        <taxon>Cannabaceae</taxon>
        <taxon>Parasponia</taxon>
    </lineage>
</organism>
<sequence length="82" mass="8771">GSNWSKRESKSTFLAEGGTVEQMQLCGSTASRIRVARSRRHHVVDVKLVETGWHGLATPLNSHAALSGVGYGLASNCASMRC</sequence>
<name>A0A2P5DKI2_PARAD</name>
<proteinExistence type="predicted"/>
<dbReference type="AlphaFoldDB" id="A0A2P5DKI2"/>
<gene>
    <name evidence="1" type="ORF">PanWU01x14_056430</name>
</gene>
<keyword evidence="2" id="KW-1185">Reference proteome</keyword>
<evidence type="ECO:0000313" key="2">
    <source>
        <dbReference type="Proteomes" id="UP000237105"/>
    </source>
</evidence>
<dbReference type="Proteomes" id="UP000237105">
    <property type="component" value="Unassembled WGS sequence"/>
</dbReference>
<dbReference type="EMBL" id="JXTB01000032">
    <property type="protein sequence ID" value="PON73755.1"/>
    <property type="molecule type" value="Genomic_DNA"/>
</dbReference>
<accession>A0A2P5DKI2</accession>